<dbReference type="PANTHER" id="PTHR40515:SF1">
    <property type="entry name" value="CILIA- AND FLAGELLA-ASSOCIATED PROTEIN 157"/>
    <property type="match status" value="1"/>
</dbReference>
<dbReference type="PANTHER" id="PTHR40515">
    <property type="entry name" value="CILIA- AND FLAGELLA-ASSOCIATED PROTEIN 157"/>
    <property type="match status" value="1"/>
</dbReference>
<name>A0AAU9J416_9CILI</name>
<feature type="compositionally biased region" description="Polar residues" evidence="2">
    <location>
        <begin position="230"/>
        <end position="244"/>
    </location>
</feature>
<proteinExistence type="predicted"/>
<evidence type="ECO:0000256" key="1">
    <source>
        <dbReference type="SAM" id="Coils"/>
    </source>
</evidence>
<evidence type="ECO:0000313" key="4">
    <source>
        <dbReference type="Proteomes" id="UP001162131"/>
    </source>
</evidence>
<keyword evidence="4" id="KW-1185">Reference proteome</keyword>
<dbReference type="AlphaFoldDB" id="A0AAU9J416"/>
<comment type="caution">
    <text evidence="3">The sequence shown here is derived from an EMBL/GenBank/DDBJ whole genome shotgun (WGS) entry which is preliminary data.</text>
</comment>
<gene>
    <name evidence="3" type="ORF">BSTOLATCC_MIC27563</name>
</gene>
<dbReference type="Proteomes" id="UP001162131">
    <property type="component" value="Unassembled WGS sequence"/>
</dbReference>
<sequence>MNKAYFSVQPMRGCESPPLPVLRSNYDPAKLLECQKETEILKNEISELKSEIHHLRKKEKESIKAEIQYKQLIRTYQQELSKPPLLPSKMPTEESEKNLSVITDAYDKVYGCIKQLQERINDMLVSKEITLVAVFNARLQEISNELENEKKEKLEYIENLAERESNSVKELGLLKGSVELVEAKNSFLEVENKRLKGELKQLKTEYDILEHRLFEMKLTKSKPRLASPRSIISPTSAPSILTSPPVSPGSRIKSFISPNRSAEESTDARYQLVIEKLKKSVRDQKSSLRAARTAYIRELQSKNEIENVIQTCIDSVKKQLVNCKDKSKNKAELVKQELIDKLTTQEEILSLLYQKVQRKN</sequence>
<accession>A0AAU9J416</accession>
<feature type="coiled-coil region" evidence="1">
    <location>
        <begin position="31"/>
        <end position="75"/>
    </location>
</feature>
<organism evidence="3 4">
    <name type="scientific">Blepharisma stoltei</name>
    <dbReference type="NCBI Taxonomy" id="1481888"/>
    <lineage>
        <taxon>Eukaryota</taxon>
        <taxon>Sar</taxon>
        <taxon>Alveolata</taxon>
        <taxon>Ciliophora</taxon>
        <taxon>Postciliodesmatophora</taxon>
        <taxon>Heterotrichea</taxon>
        <taxon>Heterotrichida</taxon>
        <taxon>Blepharismidae</taxon>
        <taxon>Blepharisma</taxon>
    </lineage>
</organism>
<protein>
    <submittedName>
        <fullName evidence="3">Uncharacterized protein</fullName>
    </submittedName>
</protein>
<feature type="coiled-coil region" evidence="1">
    <location>
        <begin position="132"/>
        <end position="219"/>
    </location>
</feature>
<evidence type="ECO:0000313" key="3">
    <source>
        <dbReference type="EMBL" id="CAG9320991.1"/>
    </source>
</evidence>
<feature type="region of interest" description="Disordered" evidence="2">
    <location>
        <begin position="227"/>
        <end position="247"/>
    </location>
</feature>
<reference evidence="3" key="1">
    <citation type="submission" date="2021-09" db="EMBL/GenBank/DDBJ databases">
        <authorList>
            <consortium name="AG Swart"/>
            <person name="Singh M."/>
            <person name="Singh A."/>
            <person name="Seah K."/>
            <person name="Emmerich C."/>
        </authorList>
    </citation>
    <scope>NUCLEOTIDE SEQUENCE</scope>
    <source>
        <strain evidence="3">ATCC30299</strain>
    </source>
</reference>
<keyword evidence="1" id="KW-0175">Coiled coil</keyword>
<dbReference type="EMBL" id="CAJZBQ010000027">
    <property type="protein sequence ID" value="CAG9320991.1"/>
    <property type="molecule type" value="Genomic_DNA"/>
</dbReference>
<evidence type="ECO:0000256" key="2">
    <source>
        <dbReference type="SAM" id="MobiDB-lite"/>
    </source>
</evidence>